<organism evidence="3 4">
    <name type="scientific">Neolewinella marina</name>
    <dbReference type="NCBI Taxonomy" id="438751"/>
    <lineage>
        <taxon>Bacteria</taxon>
        <taxon>Pseudomonadati</taxon>
        <taxon>Bacteroidota</taxon>
        <taxon>Saprospiria</taxon>
        <taxon>Saprospirales</taxon>
        <taxon>Lewinellaceae</taxon>
        <taxon>Neolewinella</taxon>
    </lineage>
</organism>
<proteinExistence type="inferred from homology"/>
<dbReference type="SUPFAM" id="SSF53448">
    <property type="entry name" value="Nucleotide-diphospho-sugar transferases"/>
    <property type="match status" value="1"/>
</dbReference>
<gene>
    <name evidence="3" type="ORF">CGL56_12425</name>
</gene>
<dbReference type="EMBL" id="PDLO01000005">
    <property type="protein sequence ID" value="PHK97993.1"/>
    <property type="molecule type" value="Genomic_DNA"/>
</dbReference>
<dbReference type="Gene3D" id="3.90.550.10">
    <property type="entry name" value="Spore Coat Polysaccharide Biosynthesis Protein SpsA, Chain A"/>
    <property type="match status" value="1"/>
</dbReference>
<evidence type="ECO:0000313" key="3">
    <source>
        <dbReference type="EMBL" id="PHK97993.1"/>
    </source>
</evidence>
<dbReference type="CDD" id="cd02511">
    <property type="entry name" value="Beta4Glucosyltransferase"/>
    <property type="match status" value="1"/>
</dbReference>
<keyword evidence="3" id="KW-0808">Transferase</keyword>
<comment type="similarity">
    <text evidence="1">Belongs to the glycosyltransferase 2 family. WaaE/KdtX subfamily.</text>
</comment>
<dbReference type="PANTHER" id="PTHR43630:SF2">
    <property type="entry name" value="GLYCOSYLTRANSFERASE"/>
    <property type="match status" value="1"/>
</dbReference>
<comment type="caution">
    <text evidence="3">The sequence shown here is derived from an EMBL/GenBank/DDBJ whole genome shotgun (WGS) entry which is preliminary data.</text>
</comment>
<protein>
    <submittedName>
        <fullName evidence="3">Glycosyl transferase family 2</fullName>
    </submittedName>
</protein>
<evidence type="ECO:0000259" key="2">
    <source>
        <dbReference type="Pfam" id="PF00535"/>
    </source>
</evidence>
<dbReference type="Proteomes" id="UP000226437">
    <property type="component" value="Unassembled WGS sequence"/>
</dbReference>
<reference evidence="3 4" key="1">
    <citation type="submission" date="2017-10" db="EMBL/GenBank/DDBJ databases">
        <title>The draft genome sequence of Lewinella marina KCTC 32374.</title>
        <authorList>
            <person name="Wang K."/>
        </authorList>
    </citation>
    <scope>NUCLEOTIDE SEQUENCE [LARGE SCALE GENOMIC DNA]</scope>
    <source>
        <strain evidence="3 4">MKG-38</strain>
    </source>
</reference>
<keyword evidence="4" id="KW-1185">Reference proteome</keyword>
<dbReference type="RefSeq" id="WP_099106892.1">
    <property type="nucleotide sequence ID" value="NZ_JAATJF010000002.1"/>
</dbReference>
<evidence type="ECO:0000313" key="4">
    <source>
        <dbReference type="Proteomes" id="UP000226437"/>
    </source>
</evidence>
<evidence type="ECO:0000256" key="1">
    <source>
        <dbReference type="ARBA" id="ARBA00038494"/>
    </source>
</evidence>
<dbReference type="InterPro" id="IPR001173">
    <property type="entry name" value="Glyco_trans_2-like"/>
</dbReference>
<dbReference type="InterPro" id="IPR029044">
    <property type="entry name" value="Nucleotide-diphossugar_trans"/>
</dbReference>
<dbReference type="GO" id="GO:0016740">
    <property type="term" value="F:transferase activity"/>
    <property type="evidence" value="ECO:0007669"/>
    <property type="project" value="UniProtKB-KW"/>
</dbReference>
<dbReference type="PANTHER" id="PTHR43630">
    <property type="entry name" value="POLY-BETA-1,6-N-ACETYL-D-GLUCOSAMINE SYNTHASE"/>
    <property type="match status" value="1"/>
</dbReference>
<feature type="domain" description="Glycosyltransferase 2-like" evidence="2">
    <location>
        <begin position="6"/>
        <end position="149"/>
    </location>
</feature>
<sequence>MRRPLSIIYTTFNEIDIIGRSLESVEGWSDDLHVVDSFSTDGTAEWLAARPDVRLTQRAYTGPADQKNWAIARARHEWVLLLDADEVVTPELRREIDDLLAAPDLVDAYWIGRDNYFMGRPIRYSGWGNDRVVRFFHRDRARYNQQQVHEEIEVRNLRVGSLRGRFQHFTFKSVDHFLDKNRRYARWKAMDQGASTPRVGLFHLLVKPVFRFFRHYVIQGGFRDGREGLIICTVAAYGVFLRYVYLLAERRGGEGRGAPSP</sequence>
<accession>A0A2G0CDE5</accession>
<dbReference type="AlphaFoldDB" id="A0A2G0CDE5"/>
<dbReference type="Pfam" id="PF00535">
    <property type="entry name" value="Glycos_transf_2"/>
    <property type="match status" value="1"/>
</dbReference>
<name>A0A2G0CDE5_9BACT</name>
<dbReference type="OrthoDB" id="9815923at2"/>